<protein>
    <submittedName>
        <fullName evidence="1">Uncharacterized protein</fullName>
    </submittedName>
</protein>
<gene>
    <name evidence="1" type="ORF">O1611_g5949</name>
</gene>
<evidence type="ECO:0000313" key="2">
    <source>
        <dbReference type="Proteomes" id="UP001153332"/>
    </source>
</evidence>
<sequence>MADANSITSFEDIADRLRDMPESAAVTSSSVDITNDNDEDVPDVLYVLQCKEFGKGAVEVRRGPKPIDPDYESASDEKAQKDKKKPVLEIVTVLSTSLVSNQPSQDRHYGSPFYPRRPDWGYGPPKKEEESDMQVTKTETTTMIIRSR</sequence>
<reference evidence="1" key="1">
    <citation type="submission" date="2022-12" db="EMBL/GenBank/DDBJ databases">
        <title>Genome Sequence of Lasiodiplodia mahajangana.</title>
        <authorList>
            <person name="Buettner E."/>
        </authorList>
    </citation>
    <scope>NUCLEOTIDE SEQUENCE</scope>
    <source>
        <strain evidence="1">VT137</strain>
    </source>
</reference>
<keyword evidence="2" id="KW-1185">Reference proteome</keyword>
<comment type="caution">
    <text evidence="1">The sequence shown here is derived from an EMBL/GenBank/DDBJ whole genome shotgun (WGS) entry which is preliminary data.</text>
</comment>
<evidence type="ECO:0000313" key="1">
    <source>
        <dbReference type="EMBL" id="KAJ8127688.1"/>
    </source>
</evidence>
<name>A0ACC2JKG8_9PEZI</name>
<proteinExistence type="predicted"/>
<dbReference type="EMBL" id="JAPUUL010001333">
    <property type="protein sequence ID" value="KAJ8127688.1"/>
    <property type="molecule type" value="Genomic_DNA"/>
</dbReference>
<organism evidence="1 2">
    <name type="scientific">Lasiodiplodia mahajangana</name>
    <dbReference type="NCBI Taxonomy" id="1108764"/>
    <lineage>
        <taxon>Eukaryota</taxon>
        <taxon>Fungi</taxon>
        <taxon>Dikarya</taxon>
        <taxon>Ascomycota</taxon>
        <taxon>Pezizomycotina</taxon>
        <taxon>Dothideomycetes</taxon>
        <taxon>Dothideomycetes incertae sedis</taxon>
        <taxon>Botryosphaeriales</taxon>
        <taxon>Botryosphaeriaceae</taxon>
        <taxon>Lasiodiplodia</taxon>
    </lineage>
</organism>
<accession>A0ACC2JKG8</accession>
<dbReference type="Proteomes" id="UP001153332">
    <property type="component" value="Unassembled WGS sequence"/>
</dbReference>